<comment type="caution">
    <text evidence="1">The sequence shown here is derived from an EMBL/GenBank/DDBJ whole genome shotgun (WGS) entry which is preliminary data.</text>
</comment>
<accession>A0A4R0XIN4</accession>
<dbReference type="EMBL" id="MWML01000015">
    <property type="protein sequence ID" value="TCG09192.1"/>
    <property type="molecule type" value="Genomic_DNA"/>
</dbReference>
<feature type="non-terminal residue" evidence="1">
    <location>
        <position position="1"/>
    </location>
</feature>
<dbReference type="AlphaFoldDB" id="A0A4R0XIN4"/>
<keyword evidence="2" id="KW-1185">Reference proteome</keyword>
<name>A0A4R0XIN4_9BURK</name>
<evidence type="ECO:0000313" key="2">
    <source>
        <dbReference type="Proteomes" id="UP000294200"/>
    </source>
</evidence>
<dbReference type="Proteomes" id="UP000294200">
    <property type="component" value="Unassembled WGS sequence"/>
</dbReference>
<gene>
    <name evidence="1" type="ORF">BZM27_06560</name>
</gene>
<organism evidence="1 2">
    <name type="scientific">Paraburkholderia steynii</name>
    <dbReference type="NCBI Taxonomy" id="1245441"/>
    <lineage>
        <taxon>Bacteria</taxon>
        <taxon>Pseudomonadati</taxon>
        <taxon>Pseudomonadota</taxon>
        <taxon>Betaproteobacteria</taxon>
        <taxon>Burkholderiales</taxon>
        <taxon>Burkholderiaceae</taxon>
        <taxon>Paraburkholderia</taxon>
    </lineage>
</organism>
<evidence type="ECO:0000313" key="1">
    <source>
        <dbReference type="EMBL" id="TCG09192.1"/>
    </source>
</evidence>
<sequence>DETWNRTCDASVGEPLLADRMDVMFDVMLNPDHPIGQWWDEVMRAHAFRAAYPERFAPARWPEPSADERLQRGGA</sequence>
<protein>
    <submittedName>
        <fullName evidence="1">Uncharacterized protein</fullName>
    </submittedName>
</protein>
<reference evidence="1 2" key="1">
    <citation type="submission" date="2017-02" db="EMBL/GenBank/DDBJ databases">
        <title>Paraburkholderia sophoroidis sp. nov. and Paraburkholderia steynii sp. nov. rhizobial symbionts of the fynbos legume Hypocalyptus sophoroides.</title>
        <authorList>
            <person name="Steenkamp E.T."/>
            <person name="Beukes C.W."/>
            <person name="Van Zyl E."/>
            <person name="Avontuur J."/>
            <person name="Chan W.Y."/>
            <person name="Hassen A."/>
            <person name="Palmer M."/>
            <person name="Mthombeni L."/>
            <person name="Phalane F."/>
            <person name="Sereme K."/>
            <person name="Venter S.N."/>
        </authorList>
    </citation>
    <scope>NUCLEOTIDE SEQUENCE [LARGE SCALE GENOMIC DNA]</scope>
    <source>
        <strain evidence="1 2">HC1.1ba</strain>
    </source>
</reference>
<proteinExistence type="predicted"/>